<accession>A0A4V0YFZ6</accession>
<dbReference type="EMBL" id="CP035493">
    <property type="protein sequence ID" value="QAY69441.1"/>
    <property type="molecule type" value="Genomic_DNA"/>
</dbReference>
<gene>
    <name evidence="1" type="ORF">ET471_04805</name>
</gene>
<evidence type="ECO:0000313" key="2">
    <source>
        <dbReference type="Proteomes" id="UP000292118"/>
    </source>
</evidence>
<protein>
    <submittedName>
        <fullName evidence="1">Uncharacterized protein</fullName>
    </submittedName>
</protein>
<dbReference type="OrthoDB" id="4312432at2"/>
<sequence length="88" mass="8626">MGEPGGTDLADLALGREGTVTGLTIAGGSLFVVVTHDGAPAQVLTGRFGDDALVPDARIAVGATTPLVSGTDDALWVLGDAVQVLPAG</sequence>
<reference evidence="1 2" key="1">
    <citation type="submission" date="2019-01" db="EMBL/GenBank/DDBJ databases">
        <title>Genome sequencing of strain FW10M-9.</title>
        <authorList>
            <person name="Heo J."/>
            <person name="Kim S.-J."/>
            <person name="Kim J.-S."/>
            <person name="Hong S.-B."/>
            <person name="Kwon S.-W."/>
        </authorList>
    </citation>
    <scope>NUCLEOTIDE SEQUENCE [LARGE SCALE GENOMIC DNA]</scope>
    <source>
        <strain evidence="1 2">FW10M-9</strain>
    </source>
</reference>
<keyword evidence="2" id="KW-1185">Reference proteome</keyword>
<dbReference type="Proteomes" id="UP000292118">
    <property type="component" value="Chromosome"/>
</dbReference>
<evidence type="ECO:0000313" key="1">
    <source>
        <dbReference type="EMBL" id="QAY69441.1"/>
    </source>
</evidence>
<name>A0A4V0YFZ6_9MICO</name>
<proteinExistence type="predicted"/>
<organism evidence="1 2">
    <name type="scientific">Xylanimonas protaetiae</name>
    <dbReference type="NCBI Taxonomy" id="2509457"/>
    <lineage>
        <taxon>Bacteria</taxon>
        <taxon>Bacillati</taxon>
        <taxon>Actinomycetota</taxon>
        <taxon>Actinomycetes</taxon>
        <taxon>Micrococcales</taxon>
        <taxon>Promicromonosporaceae</taxon>
        <taxon>Xylanimonas</taxon>
    </lineage>
</organism>
<dbReference type="KEGG" id="xya:ET471_04805"/>
<dbReference type="AlphaFoldDB" id="A0A4V0YFZ6"/>